<feature type="domain" description="Carrier" evidence="5">
    <location>
        <begin position="969"/>
        <end position="1043"/>
    </location>
</feature>
<dbReference type="GO" id="GO:0031177">
    <property type="term" value="F:phosphopantetheine binding"/>
    <property type="evidence" value="ECO:0007669"/>
    <property type="project" value="TreeGrafter"/>
</dbReference>
<dbReference type="Gene3D" id="1.10.1200.10">
    <property type="entry name" value="ACP-like"/>
    <property type="match status" value="1"/>
</dbReference>
<comment type="caution">
    <text evidence="6">The sequence shown here is derived from an EMBL/GenBank/DDBJ whole genome shotgun (WGS) entry which is preliminary data.</text>
</comment>
<dbReference type="InterPro" id="IPR020845">
    <property type="entry name" value="AMP-binding_CS"/>
</dbReference>
<dbReference type="GO" id="GO:0016874">
    <property type="term" value="F:ligase activity"/>
    <property type="evidence" value="ECO:0007669"/>
    <property type="project" value="UniProtKB-KW"/>
</dbReference>
<evidence type="ECO:0000259" key="5">
    <source>
        <dbReference type="PROSITE" id="PS50075"/>
    </source>
</evidence>
<dbReference type="AlphaFoldDB" id="A0A8H7JCY0"/>
<evidence type="ECO:0000313" key="7">
    <source>
        <dbReference type="Proteomes" id="UP000651452"/>
    </source>
</evidence>
<dbReference type="NCBIfam" id="TIGR01733">
    <property type="entry name" value="AA-adenyl-dom"/>
    <property type="match status" value="1"/>
</dbReference>
<dbReference type="GO" id="GO:0005737">
    <property type="term" value="C:cytoplasm"/>
    <property type="evidence" value="ECO:0007669"/>
    <property type="project" value="TreeGrafter"/>
</dbReference>
<sequence length="1043" mass="115627">MVTPKDLTQIWQLNELVPASVDKCVDVIIQESVSKQPNSPAVCAWDGVLTYGELDQFATALAVWLVHLGVGPNNNPIVPLCFEKSRWTAVSILGVLKAGAAFVLIDPYQPEHRLRIIIEQVGADLIVSSVKMSELSSRLAPRSIVVSSHLLGGSLNSLGLIRFTQDPSSIAYVAFTSGSTGEPKGAIISHRNIASALYHQQQRMAFTTKTRFYDFSSYSFDASIGIFFTTLSSGGCICVPSEDDRRNNLIQSIVSLEANTVDLTPSVASLLSPDSVPSIKTLILGGEALQARDLSRWWSSVRVMSFYGPCECTPTSTINYDAKTPEEAIHLGKGAGLITWITDPDNHHSLVPFGAVGELLLEGPLVGLGYLHDPERTAASFIEDPVWLLAGAVDREGRHGRLYKTGDLVRYHDDGSLIFVSRKDTQIKIRGQRIELGEIESVLRGNPGVDGAVAVLHKDQDIGSEWITAFVTLRNREIAYQGLFPIQQWERLLMGKSIPTKDGGYALSRRLFPGRDFTKWALMYSVNDTDMKQVGGWITSMIDPMADNVKNVYPLERWNDSGVVLFSLPTAASSNDKIRTEHVGAVKFISKIIDSTPAVGKTATVFKAIPEDLGPQCRAISSGLVVLSSVVHLFPSLAYLHNVIREASELCGVKTIVFGHIHSSISYQESLAEGALRHFGGIISHSEIRSIANVGLDTSELLVNPDFFTNLPEKFPGKIVHVEIVPNEDDAEGKLGPFCYTAVIHVSSEDTQLEVRQVSQADWIDFEVQRFDRQALLSLLQTKSPSTIVPVTNIPYSRSVGGMCVLQLLQDGGEEVNLTSDWMSHVRIPEHKNSLCVRDLVELSRYTSRRVEVSWALQSSQRGALTAIFYHDPPTEDRIRVLFQFPLPVDLNNSIGFLGSQPKQRNMSEQVENELLEMVRTRLPSYMVPRVIKVIDRMPLNNNGKIDRKALERNTQRKSRQDTPNSDDRTLSVFENQVRQIWGDILCIEPTTIGRNDRFFDIGGDSITAMRVVLETRKHSLAITVRDVFLLEVHEMANRFSSR</sequence>
<protein>
    <recommendedName>
        <fullName evidence="5">Carrier domain-containing protein</fullName>
    </recommendedName>
</protein>
<dbReference type="SUPFAM" id="SSF47336">
    <property type="entry name" value="ACP-like"/>
    <property type="match status" value="1"/>
</dbReference>
<dbReference type="Gene3D" id="3.40.50.980">
    <property type="match status" value="2"/>
</dbReference>
<dbReference type="PANTHER" id="PTHR45527">
    <property type="entry name" value="NONRIBOSOMAL PEPTIDE SYNTHETASE"/>
    <property type="match status" value="1"/>
</dbReference>
<dbReference type="Pfam" id="PF00550">
    <property type="entry name" value="PP-binding"/>
    <property type="match status" value="1"/>
</dbReference>
<proteinExistence type="predicted"/>
<evidence type="ECO:0000256" key="4">
    <source>
        <dbReference type="SAM" id="MobiDB-lite"/>
    </source>
</evidence>
<keyword evidence="3" id="KW-0436">Ligase</keyword>
<dbReference type="GO" id="GO:0044550">
    <property type="term" value="P:secondary metabolite biosynthetic process"/>
    <property type="evidence" value="ECO:0007669"/>
    <property type="project" value="TreeGrafter"/>
</dbReference>
<evidence type="ECO:0000256" key="2">
    <source>
        <dbReference type="ARBA" id="ARBA00022553"/>
    </source>
</evidence>
<dbReference type="InterPro" id="IPR036736">
    <property type="entry name" value="ACP-like_sf"/>
</dbReference>
<keyword evidence="2" id="KW-0597">Phosphoprotein</keyword>
<reference evidence="6" key="1">
    <citation type="submission" date="2018-12" db="EMBL/GenBank/DDBJ databases">
        <authorList>
            <person name="Syme R.A."/>
            <person name="Farfan-Caceres L."/>
            <person name="Lichtenzveig J."/>
        </authorList>
    </citation>
    <scope>NUCLEOTIDE SEQUENCE</scope>
    <source>
        <strain evidence="6">Al4</strain>
    </source>
</reference>
<dbReference type="Gene3D" id="2.30.38.10">
    <property type="entry name" value="Luciferase, Domain 3"/>
    <property type="match status" value="1"/>
</dbReference>
<dbReference type="InterPro" id="IPR010071">
    <property type="entry name" value="AA_adenyl_dom"/>
</dbReference>
<dbReference type="Proteomes" id="UP000651452">
    <property type="component" value="Unassembled WGS sequence"/>
</dbReference>
<keyword evidence="1" id="KW-0596">Phosphopantetheine</keyword>
<dbReference type="GO" id="GO:0043041">
    <property type="term" value="P:amino acid activation for nonribosomal peptide biosynthetic process"/>
    <property type="evidence" value="ECO:0007669"/>
    <property type="project" value="TreeGrafter"/>
</dbReference>
<dbReference type="EMBL" id="RZGK01000003">
    <property type="protein sequence ID" value="KAF9700091.1"/>
    <property type="molecule type" value="Genomic_DNA"/>
</dbReference>
<reference evidence="6" key="2">
    <citation type="submission" date="2020-09" db="EMBL/GenBank/DDBJ databases">
        <title>Reference genome assembly for Australian Ascochyta lentis isolate Al4.</title>
        <authorList>
            <person name="Lee R.C."/>
            <person name="Farfan-Caceres L.M."/>
            <person name="Debler J.W."/>
            <person name="Williams A.H."/>
            <person name="Henares B.M."/>
        </authorList>
    </citation>
    <scope>NUCLEOTIDE SEQUENCE</scope>
    <source>
        <strain evidence="6">Al4</strain>
    </source>
</reference>
<dbReference type="InterPro" id="IPR000873">
    <property type="entry name" value="AMP-dep_synth/lig_dom"/>
</dbReference>
<accession>A0A8H7JCY0</accession>
<dbReference type="CDD" id="cd05918">
    <property type="entry name" value="A_NRPS_SidN3_like"/>
    <property type="match status" value="1"/>
</dbReference>
<keyword evidence="7" id="KW-1185">Reference proteome</keyword>
<dbReference type="Pfam" id="PF00501">
    <property type="entry name" value="AMP-binding"/>
    <property type="match status" value="1"/>
</dbReference>
<name>A0A8H7JCY0_9PLEO</name>
<evidence type="ECO:0000256" key="1">
    <source>
        <dbReference type="ARBA" id="ARBA00022450"/>
    </source>
</evidence>
<evidence type="ECO:0000313" key="6">
    <source>
        <dbReference type="EMBL" id="KAF9700091.1"/>
    </source>
</evidence>
<organism evidence="6 7">
    <name type="scientific">Ascochyta lentis</name>
    <dbReference type="NCBI Taxonomy" id="205686"/>
    <lineage>
        <taxon>Eukaryota</taxon>
        <taxon>Fungi</taxon>
        <taxon>Dikarya</taxon>
        <taxon>Ascomycota</taxon>
        <taxon>Pezizomycotina</taxon>
        <taxon>Dothideomycetes</taxon>
        <taxon>Pleosporomycetidae</taxon>
        <taxon>Pleosporales</taxon>
        <taxon>Pleosporineae</taxon>
        <taxon>Didymellaceae</taxon>
        <taxon>Ascochyta</taxon>
    </lineage>
</organism>
<dbReference type="InterPro" id="IPR009081">
    <property type="entry name" value="PP-bd_ACP"/>
</dbReference>
<dbReference type="PANTHER" id="PTHR45527:SF1">
    <property type="entry name" value="FATTY ACID SYNTHASE"/>
    <property type="match status" value="1"/>
</dbReference>
<dbReference type="PROSITE" id="PS50075">
    <property type="entry name" value="CARRIER"/>
    <property type="match status" value="1"/>
</dbReference>
<evidence type="ECO:0000256" key="3">
    <source>
        <dbReference type="ARBA" id="ARBA00022598"/>
    </source>
</evidence>
<feature type="region of interest" description="Disordered" evidence="4">
    <location>
        <begin position="945"/>
        <end position="969"/>
    </location>
</feature>
<gene>
    <name evidence="6" type="ORF">EKO04_001733</name>
</gene>
<dbReference type="InterPro" id="IPR045851">
    <property type="entry name" value="AMP-bd_C_sf"/>
</dbReference>
<dbReference type="Gene3D" id="3.30.300.30">
    <property type="match status" value="2"/>
</dbReference>
<dbReference type="FunFam" id="3.40.50.12780:FF:000014">
    <property type="entry name" value="Nonribosomal peptide synthetase 1"/>
    <property type="match status" value="1"/>
</dbReference>
<dbReference type="OrthoDB" id="416786at2759"/>
<dbReference type="PROSITE" id="PS00455">
    <property type="entry name" value="AMP_BINDING"/>
    <property type="match status" value="1"/>
</dbReference>
<dbReference type="SUPFAM" id="SSF56801">
    <property type="entry name" value="Acetyl-CoA synthetase-like"/>
    <property type="match status" value="1"/>
</dbReference>